<organism evidence="5 6">
    <name type="scientific">Carboxydothermus islandicus</name>
    <dbReference type="NCBI Taxonomy" id="661089"/>
    <lineage>
        <taxon>Bacteria</taxon>
        <taxon>Bacillati</taxon>
        <taxon>Bacillota</taxon>
        <taxon>Clostridia</taxon>
        <taxon>Thermoanaerobacterales</taxon>
        <taxon>Thermoanaerobacteraceae</taxon>
        <taxon>Carboxydothermus</taxon>
    </lineage>
</organism>
<dbReference type="OrthoDB" id="9794400at2"/>
<dbReference type="PANTHER" id="PTHR43191">
    <property type="entry name" value="RRNA METHYLTRANSFERASE 3"/>
    <property type="match status" value="1"/>
</dbReference>
<dbReference type="STRING" id="661089.ciss_10530"/>
<comment type="similarity">
    <text evidence="1">Belongs to the class IV-like SAM-binding methyltransferase superfamily. RNA methyltransferase TrmH family.</text>
</comment>
<evidence type="ECO:0000256" key="2">
    <source>
        <dbReference type="ARBA" id="ARBA00022603"/>
    </source>
</evidence>
<dbReference type="InterPro" id="IPR029064">
    <property type="entry name" value="Ribosomal_eL30-like_sf"/>
</dbReference>
<evidence type="ECO:0000256" key="3">
    <source>
        <dbReference type="ARBA" id="ARBA00022679"/>
    </source>
</evidence>
<dbReference type="PANTHER" id="PTHR43191:SF2">
    <property type="entry name" value="RRNA METHYLTRANSFERASE 3, MITOCHONDRIAL"/>
    <property type="match status" value="1"/>
</dbReference>
<dbReference type="InterPro" id="IPR013123">
    <property type="entry name" value="SpoU_subst-bd"/>
</dbReference>
<dbReference type="Proteomes" id="UP000187338">
    <property type="component" value="Unassembled WGS sequence"/>
</dbReference>
<sequence>MIKKISSPENSFFKELKKLYQDGALRRKSGMFIVEGEKLVFELIANDWPLKYLVVSESYWQTKKIAEDGAKIVVLADRLFNKISELVSPPGILAVACMKTLSWPAGKDGAFLILDGLQDPGNVGTLLRAAFGFGVSGVILLPPAVDIYNPKVIRASAGTAFKFPVLRMEADELKDIILKSNIPLFLAESEGGIPLTAVNFPAKFFIAVGNEGQGISTTLKSLPHQKISIPMPGKIESLNAALAGGIIIYEWAKNRYNL</sequence>
<dbReference type="Pfam" id="PF22435">
    <property type="entry name" value="MRM3-like_sub_bind"/>
    <property type="match status" value="1"/>
</dbReference>
<dbReference type="GO" id="GO:0006396">
    <property type="term" value="P:RNA processing"/>
    <property type="evidence" value="ECO:0007669"/>
    <property type="project" value="InterPro"/>
</dbReference>
<dbReference type="InterPro" id="IPR029026">
    <property type="entry name" value="tRNA_m1G_MTases_N"/>
</dbReference>
<dbReference type="GO" id="GO:0005737">
    <property type="term" value="C:cytoplasm"/>
    <property type="evidence" value="ECO:0007669"/>
    <property type="project" value="UniProtKB-ARBA"/>
</dbReference>
<dbReference type="GO" id="GO:0032259">
    <property type="term" value="P:methylation"/>
    <property type="evidence" value="ECO:0007669"/>
    <property type="project" value="UniProtKB-KW"/>
</dbReference>
<dbReference type="InterPro" id="IPR053888">
    <property type="entry name" value="MRM3-like_sub_bind"/>
</dbReference>
<dbReference type="GO" id="GO:0008173">
    <property type="term" value="F:RNA methyltransferase activity"/>
    <property type="evidence" value="ECO:0007669"/>
    <property type="project" value="InterPro"/>
</dbReference>
<dbReference type="Gene3D" id="3.40.1280.10">
    <property type="match status" value="1"/>
</dbReference>
<evidence type="ECO:0000313" key="6">
    <source>
        <dbReference type="Proteomes" id="UP000187338"/>
    </source>
</evidence>
<dbReference type="Pfam" id="PF00588">
    <property type="entry name" value="SpoU_methylase"/>
    <property type="match status" value="1"/>
</dbReference>
<feature type="domain" description="RNA 2-O ribose methyltransferase substrate binding" evidence="4">
    <location>
        <begin position="33"/>
        <end position="102"/>
    </location>
</feature>
<comment type="caution">
    <text evidence="5">The sequence shown here is derived from an EMBL/GenBank/DDBJ whole genome shotgun (WGS) entry which is preliminary data.</text>
</comment>
<dbReference type="CDD" id="cd18095">
    <property type="entry name" value="SpoU-like_rRNA-MTase"/>
    <property type="match status" value="1"/>
</dbReference>
<reference evidence="6" key="1">
    <citation type="submission" date="2016-12" db="EMBL/GenBank/DDBJ databases">
        <title>Draft Genome Sequences od Carboxydothermus pertinax and islandicus, Hydrogenogenic Carboxydotrophic Bacteria.</title>
        <authorList>
            <person name="Fukuyama Y."/>
            <person name="Ohmae K."/>
            <person name="Yoneda Y."/>
            <person name="Yoshida T."/>
            <person name="Sako Y."/>
        </authorList>
    </citation>
    <scope>NUCLEOTIDE SEQUENCE [LARGE SCALE GENOMIC DNA]</scope>
    <source>
        <strain evidence="6">SET</strain>
    </source>
</reference>
<dbReference type="Gene3D" id="3.30.1330.30">
    <property type="match status" value="1"/>
</dbReference>
<dbReference type="SMART" id="SM00967">
    <property type="entry name" value="SpoU_sub_bind"/>
    <property type="match status" value="1"/>
</dbReference>
<name>A0A1L8D1R3_9THEO</name>
<proteinExistence type="inferred from homology"/>
<dbReference type="EMBL" id="BDJL01000031">
    <property type="protein sequence ID" value="GAV25120.1"/>
    <property type="molecule type" value="Genomic_DNA"/>
</dbReference>
<evidence type="ECO:0000313" key="5">
    <source>
        <dbReference type="EMBL" id="GAV25120.1"/>
    </source>
</evidence>
<dbReference type="InterPro" id="IPR029028">
    <property type="entry name" value="Alpha/beta_knot_MTases"/>
</dbReference>
<protein>
    <submittedName>
        <fullName evidence="5">RNA methyltransferase TrmH</fullName>
    </submittedName>
</protein>
<dbReference type="InterPro" id="IPR001537">
    <property type="entry name" value="SpoU_MeTrfase"/>
</dbReference>
<dbReference type="AlphaFoldDB" id="A0A1L8D1R3"/>
<dbReference type="InterPro" id="IPR051259">
    <property type="entry name" value="rRNA_Methyltransferase"/>
</dbReference>
<keyword evidence="2 5" id="KW-0489">Methyltransferase</keyword>
<keyword evidence="6" id="KW-1185">Reference proteome</keyword>
<evidence type="ECO:0000256" key="1">
    <source>
        <dbReference type="ARBA" id="ARBA00007228"/>
    </source>
</evidence>
<dbReference type="GO" id="GO:0003723">
    <property type="term" value="F:RNA binding"/>
    <property type="evidence" value="ECO:0007669"/>
    <property type="project" value="InterPro"/>
</dbReference>
<keyword evidence="3 5" id="KW-0808">Transferase</keyword>
<gene>
    <name evidence="5" type="ORF">ciss_10530</name>
</gene>
<evidence type="ECO:0000259" key="4">
    <source>
        <dbReference type="SMART" id="SM00967"/>
    </source>
</evidence>
<accession>A0A1L8D1R3</accession>
<dbReference type="RefSeq" id="WP_075865289.1">
    <property type="nucleotide sequence ID" value="NZ_BDJL01000031.1"/>
</dbReference>
<dbReference type="SUPFAM" id="SSF55315">
    <property type="entry name" value="L30e-like"/>
    <property type="match status" value="1"/>
</dbReference>
<dbReference type="SUPFAM" id="SSF75217">
    <property type="entry name" value="alpha/beta knot"/>
    <property type="match status" value="1"/>
</dbReference>